<keyword evidence="4" id="KW-1185">Reference proteome</keyword>
<organism evidence="3 4">
    <name type="scientific">Nocardia pseudobrasiliensis</name>
    <dbReference type="NCBI Taxonomy" id="45979"/>
    <lineage>
        <taxon>Bacteria</taxon>
        <taxon>Bacillati</taxon>
        <taxon>Actinomycetota</taxon>
        <taxon>Actinomycetes</taxon>
        <taxon>Mycobacteriales</taxon>
        <taxon>Nocardiaceae</taxon>
        <taxon>Nocardia</taxon>
    </lineage>
</organism>
<dbReference type="Proteomes" id="UP000254869">
    <property type="component" value="Unassembled WGS sequence"/>
</dbReference>
<dbReference type="RefSeq" id="WP_068005962.1">
    <property type="nucleotide sequence ID" value="NZ_QQBC01000010.1"/>
</dbReference>
<dbReference type="EMBL" id="QQBC01000010">
    <property type="protein sequence ID" value="RDI63338.1"/>
    <property type="molecule type" value="Genomic_DNA"/>
</dbReference>
<evidence type="ECO:0000256" key="1">
    <source>
        <dbReference type="SAM" id="MobiDB-lite"/>
    </source>
</evidence>
<sequence length="183" mass="17269">MAVGFAVVVDGGALLVGARVTVGPTVAVAVAFFGVVTAASQWGVVETRGVDRDGVAVVALGRDVVDCAGGPVVVAPGAGTITVTVVTPGSGIGFTSGRAVSCAEKLALALTLMLIEKLGRDIAVSGVALGALVVVVSVAGIGSAGMSPLAGTASSALSPTGTGSPASIGTGISRGVSGSPARS</sequence>
<evidence type="ECO:0000313" key="4">
    <source>
        <dbReference type="Proteomes" id="UP000254869"/>
    </source>
</evidence>
<evidence type="ECO:0000313" key="3">
    <source>
        <dbReference type="EMBL" id="RDI63338.1"/>
    </source>
</evidence>
<reference evidence="3 4" key="1">
    <citation type="submission" date="2018-07" db="EMBL/GenBank/DDBJ databases">
        <title>Genomic Encyclopedia of Type Strains, Phase IV (KMG-IV): sequencing the most valuable type-strain genomes for metagenomic binning, comparative biology and taxonomic classification.</title>
        <authorList>
            <person name="Goeker M."/>
        </authorList>
    </citation>
    <scope>NUCLEOTIDE SEQUENCE [LARGE SCALE GENOMIC DNA]</scope>
    <source>
        <strain evidence="3 4">DSM 44290</strain>
    </source>
</reference>
<name>A0A370HXU8_9NOCA</name>
<protein>
    <submittedName>
        <fullName evidence="3">Uncharacterized protein</fullName>
    </submittedName>
</protein>
<keyword evidence="2" id="KW-1133">Transmembrane helix</keyword>
<comment type="caution">
    <text evidence="3">The sequence shown here is derived from an EMBL/GenBank/DDBJ whole genome shotgun (WGS) entry which is preliminary data.</text>
</comment>
<keyword evidence="2" id="KW-0812">Transmembrane</keyword>
<feature type="region of interest" description="Disordered" evidence="1">
    <location>
        <begin position="154"/>
        <end position="183"/>
    </location>
</feature>
<feature type="transmembrane region" description="Helical" evidence="2">
    <location>
        <begin position="122"/>
        <end position="142"/>
    </location>
</feature>
<proteinExistence type="predicted"/>
<feature type="compositionally biased region" description="Polar residues" evidence="1">
    <location>
        <begin position="154"/>
        <end position="167"/>
    </location>
</feature>
<dbReference type="STRING" id="1210086.GCA_001613105_06559"/>
<dbReference type="AlphaFoldDB" id="A0A370HXU8"/>
<gene>
    <name evidence="3" type="ORF">DFR76_11035</name>
</gene>
<evidence type="ECO:0000256" key="2">
    <source>
        <dbReference type="SAM" id="Phobius"/>
    </source>
</evidence>
<accession>A0A370HXU8</accession>
<keyword evidence="2" id="KW-0472">Membrane</keyword>